<evidence type="ECO:0000256" key="6">
    <source>
        <dbReference type="ARBA" id="ARBA00022481"/>
    </source>
</evidence>
<dbReference type="Pfam" id="PF00009">
    <property type="entry name" value="GTP_EFTU"/>
    <property type="match status" value="1"/>
</dbReference>
<dbReference type="GO" id="GO:0003746">
    <property type="term" value="F:translation elongation factor activity"/>
    <property type="evidence" value="ECO:0007669"/>
    <property type="project" value="TreeGrafter"/>
</dbReference>
<dbReference type="NCBIfam" id="TIGR00231">
    <property type="entry name" value="small_GTP"/>
    <property type="match status" value="1"/>
</dbReference>
<sequence>MSESSDTRTKTLNFNVGVLGHVDSGKTSLARALSSTASTAAFDKNPQSRERGITLDLGFSSFTVDLPDHLRDSVGKQPYDSLQFTLVDCPGHASLIRTIIGGAQIIDLMMLVVDVVKGVQTQTAECLLIGELTCPRMVVVLNKIDLLPPNKRQSAIEKMTKRLHKTLENTRFKDCPVIAVAAKPGGPEAPDTEEPQGVPQLIELLKKQTYLPKRDPGGDLLMAVDHCFSIRGQGTVMTGTILQGSLAINDTVEIPALKVTKKIKSVQMFRKPVSGAMQGDRVGVCVTQFDPKLLERGVVCTPESLRTLFAAVISVRKIGYFKGSLSTRAKFHITVGHETVMAKVTFFGLPPAGASEPPPDSKPPPSEPCSLETPFTFDREYFYQDEYVTGQGEGSSGPDPEQWALLEFERPVTCPSLCLVIGSKLDTDIHANACRLAFQGRLLQGFEDKNYAETDLPRLRIYKTKHKEGQVERVTDDYTVIGRSLFKKETNLQLFVGLKVTLSTGETGVIEGGFGQSGKFKIRIQEGLRPETKQLFSSTSKKKGKSVSKGGTANEEEPRTDFQPVSIHLHFKRYVFDPHKKMVQS</sequence>
<dbReference type="Gene3D" id="3.40.50.300">
    <property type="entry name" value="P-loop containing nucleotide triphosphate hydrolases"/>
    <property type="match status" value="1"/>
</dbReference>
<dbReference type="CDD" id="cd04094">
    <property type="entry name" value="eSelB_III"/>
    <property type="match status" value="1"/>
</dbReference>
<dbReference type="InterPro" id="IPR000795">
    <property type="entry name" value="T_Tr_GTP-bd_dom"/>
</dbReference>
<evidence type="ECO:0000256" key="7">
    <source>
        <dbReference type="ARBA" id="ARBA00022490"/>
    </source>
</evidence>
<protein>
    <recommendedName>
        <fullName evidence="5">Selenocysteine-specific elongation factor</fullName>
    </recommendedName>
    <alternativeName>
        <fullName evidence="17">Elongation factor sec</fullName>
    </alternativeName>
    <alternativeName>
        <fullName evidence="16">Eukaryotic elongation factor, selenocysteine-tRNA-specific</fullName>
    </alternativeName>
</protein>
<keyword evidence="8" id="KW-0597">Phosphoprotein</keyword>
<evidence type="ECO:0000313" key="20">
    <source>
        <dbReference type="Ensembl" id="ENSOABP00000022684.1"/>
    </source>
</evidence>
<dbReference type="InterPro" id="IPR049393">
    <property type="entry name" value="eEFSec_III"/>
</dbReference>
<dbReference type="GO" id="GO:0005634">
    <property type="term" value="C:nucleus"/>
    <property type="evidence" value="ECO:0007669"/>
    <property type="project" value="UniProtKB-SubCell"/>
</dbReference>
<evidence type="ECO:0000256" key="13">
    <source>
        <dbReference type="ARBA" id="ARBA00023242"/>
    </source>
</evidence>
<dbReference type="PANTHER" id="PTHR43721:SF11">
    <property type="entry name" value="SELENOCYSTEINE-SPECIFIC ELONGATION FACTOR"/>
    <property type="match status" value="1"/>
</dbReference>
<dbReference type="InterPro" id="IPR050055">
    <property type="entry name" value="EF-Tu_GTPase"/>
</dbReference>
<evidence type="ECO:0000256" key="9">
    <source>
        <dbReference type="ARBA" id="ARBA00022741"/>
    </source>
</evidence>
<comment type="cofactor">
    <cofactor evidence="2">
        <name>Mg(2+)</name>
        <dbReference type="ChEBI" id="CHEBI:18420"/>
    </cofactor>
</comment>
<comment type="subcellular location">
    <subcellularLocation>
        <location evidence="4">Cytoplasm</location>
    </subcellularLocation>
    <subcellularLocation>
        <location evidence="3">Nucleus</location>
    </subcellularLocation>
</comment>
<dbReference type="SUPFAM" id="SSF52540">
    <property type="entry name" value="P-loop containing nucleoside triphosphate hydrolases"/>
    <property type="match status" value="1"/>
</dbReference>
<keyword evidence="11" id="KW-0648">Protein biosynthesis</keyword>
<comment type="cofactor">
    <cofactor evidence="1">
        <name>Mn(2+)</name>
        <dbReference type="ChEBI" id="CHEBI:29035"/>
    </cofactor>
</comment>
<evidence type="ECO:0000313" key="21">
    <source>
        <dbReference type="Proteomes" id="UP000472276"/>
    </source>
</evidence>
<evidence type="ECO:0000256" key="11">
    <source>
        <dbReference type="ARBA" id="ARBA00022917"/>
    </source>
</evidence>
<dbReference type="GO" id="GO:0001514">
    <property type="term" value="P:selenocysteine incorporation"/>
    <property type="evidence" value="ECO:0007669"/>
    <property type="project" value="TreeGrafter"/>
</dbReference>
<dbReference type="AlphaFoldDB" id="A0A668T6E5"/>
<feature type="region of interest" description="Disordered" evidence="18">
    <location>
        <begin position="533"/>
        <end position="561"/>
    </location>
</feature>
<evidence type="ECO:0000256" key="18">
    <source>
        <dbReference type="SAM" id="MobiDB-lite"/>
    </source>
</evidence>
<dbReference type="FunFam" id="3.40.50.300:FF:000900">
    <property type="entry name" value="Eukaryotic elongation factor, selenocysteine-tRNA-specific"/>
    <property type="match status" value="1"/>
</dbReference>
<dbReference type="Ensembl" id="ENSOABT00000023348.2">
    <property type="protein sequence ID" value="ENSOABP00000022684.1"/>
    <property type="gene ID" value="ENSOABG00000010955.2"/>
</dbReference>
<dbReference type="CDD" id="cd03696">
    <property type="entry name" value="SelB_II"/>
    <property type="match status" value="1"/>
</dbReference>
<dbReference type="RefSeq" id="XP_031613031.1">
    <property type="nucleotide sequence ID" value="XM_031757171.2"/>
</dbReference>
<keyword evidence="6" id="KW-0488">Methylation</keyword>
<dbReference type="Pfam" id="PF21131">
    <property type="entry name" value="eEFSec_4th"/>
    <property type="match status" value="1"/>
</dbReference>
<evidence type="ECO:0000256" key="5">
    <source>
        <dbReference type="ARBA" id="ARBA00015953"/>
    </source>
</evidence>
<dbReference type="Proteomes" id="UP000472276">
    <property type="component" value="Unassembled WGS sequence"/>
</dbReference>
<feature type="domain" description="Tr-type G" evidence="19">
    <location>
        <begin position="11"/>
        <end position="213"/>
    </location>
</feature>
<keyword evidence="21" id="KW-1185">Reference proteome</keyword>
<keyword evidence="10" id="KW-0378">Hydrolase</keyword>
<evidence type="ECO:0000256" key="2">
    <source>
        <dbReference type="ARBA" id="ARBA00001946"/>
    </source>
</evidence>
<evidence type="ECO:0000256" key="1">
    <source>
        <dbReference type="ARBA" id="ARBA00001936"/>
    </source>
</evidence>
<dbReference type="SUPFAM" id="SSF50447">
    <property type="entry name" value="Translation proteins"/>
    <property type="match status" value="1"/>
</dbReference>
<evidence type="ECO:0000256" key="8">
    <source>
        <dbReference type="ARBA" id="ARBA00022553"/>
    </source>
</evidence>
<dbReference type="PRINTS" id="PR00315">
    <property type="entry name" value="ELONGATNFCT"/>
</dbReference>
<evidence type="ECO:0000256" key="3">
    <source>
        <dbReference type="ARBA" id="ARBA00004123"/>
    </source>
</evidence>
<keyword evidence="9" id="KW-0547">Nucleotide-binding</keyword>
<dbReference type="GeneID" id="116333888"/>
<dbReference type="GO" id="GO:0003924">
    <property type="term" value="F:GTPase activity"/>
    <property type="evidence" value="ECO:0007669"/>
    <property type="project" value="InterPro"/>
</dbReference>
<evidence type="ECO:0000256" key="4">
    <source>
        <dbReference type="ARBA" id="ARBA00004496"/>
    </source>
</evidence>
<dbReference type="InterPro" id="IPR009000">
    <property type="entry name" value="Transl_B-barrel_sf"/>
</dbReference>
<evidence type="ECO:0000256" key="15">
    <source>
        <dbReference type="ARBA" id="ARBA00054716"/>
    </source>
</evidence>
<keyword evidence="7" id="KW-0963">Cytoplasm</keyword>
<evidence type="ECO:0000256" key="16">
    <source>
        <dbReference type="ARBA" id="ARBA00076506"/>
    </source>
</evidence>
<dbReference type="InterPro" id="IPR004161">
    <property type="entry name" value="EFTu-like_2"/>
</dbReference>
<organism evidence="20 21">
    <name type="scientific">Oreochromis aureus</name>
    <name type="common">Israeli tilapia</name>
    <name type="synonym">Chromis aureus</name>
    <dbReference type="NCBI Taxonomy" id="47969"/>
    <lineage>
        <taxon>Eukaryota</taxon>
        <taxon>Metazoa</taxon>
        <taxon>Chordata</taxon>
        <taxon>Craniata</taxon>
        <taxon>Vertebrata</taxon>
        <taxon>Euteleostomi</taxon>
        <taxon>Actinopterygii</taxon>
        <taxon>Neopterygii</taxon>
        <taxon>Teleostei</taxon>
        <taxon>Neoteleostei</taxon>
        <taxon>Acanthomorphata</taxon>
        <taxon>Ovalentaria</taxon>
        <taxon>Cichlomorphae</taxon>
        <taxon>Cichliformes</taxon>
        <taxon>Cichlidae</taxon>
        <taxon>African cichlids</taxon>
        <taxon>Pseudocrenilabrinae</taxon>
        <taxon>Oreochromini</taxon>
        <taxon>Oreochromis</taxon>
    </lineage>
</organism>
<dbReference type="Gene3D" id="2.40.30.10">
    <property type="entry name" value="Translation factors"/>
    <property type="match status" value="1"/>
</dbReference>
<dbReference type="Pfam" id="PF03144">
    <property type="entry name" value="GTP_EFTU_D2"/>
    <property type="match status" value="1"/>
</dbReference>
<dbReference type="InterPro" id="IPR049394">
    <property type="entry name" value="eEFSec_C"/>
</dbReference>
<dbReference type="InterPro" id="IPR027417">
    <property type="entry name" value="P-loop_NTPase"/>
</dbReference>
<comment type="function">
    <text evidence="15">Translation factor required for the incorporation of the rare amino acid selenocysteine encoded by UGA codons. Replaces the eRF1-eRF3-GTP ternary complex for the insertion of selenocysteine directed by the UGA codon. Insertion of selenocysteine at UGA codons is mediated by SECISBP2 and EEFSEC: SECISBP2 (1) specifically binds the SECIS sequence once the 80S ribosome encounters an in-frame UGA codon and (2) contacts the RPS27A/eS31 of the 40S ribosome before ribosome stalling. (3) GTP-bound EEFSEC then delivers selenocysteinyl-tRNA(Sec) to the 80S ribosome and adopts a preaccommodated state conformation. (4) After GTP hydrolysis, EEFSEC dissociates from the assembly, selenocysteinyl-tRNA(Sec) accommodates, and peptide bond synthesis and selenoprotein elongation occur.</text>
</comment>
<dbReference type="CDD" id="cd01889">
    <property type="entry name" value="SelB_euk"/>
    <property type="match status" value="1"/>
</dbReference>
<comment type="catalytic activity">
    <reaction evidence="14">
        <text>GTP + H2O = GDP + phosphate + H(+)</text>
        <dbReference type="Rhea" id="RHEA:19669"/>
        <dbReference type="ChEBI" id="CHEBI:15377"/>
        <dbReference type="ChEBI" id="CHEBI:15378"/>
        <dbReference type="ChEBI" id="CHEBI:37565"/>
        <dbReference type="ChEBI" id="CHEBI:43474"/>
        <dbReference type="ChEBI" id="CHEBI:58189"/>
    </reaction>
    <physiologicalReaction direction="left-to-right" evidence="14">
        <dbReference type="Rhea" id="RHEA:19670"/>
    </physiologicalReaction>
</comment>
<reference evidence="20" key="2">
    <citation type="submission" date="2025-09" db="UniProtKB">
        <authorList>
            <consortium name="Ensembl"/>
        </authorList>
    </citation>
    <scope>IDENTIFICATION</scope>
</reference>
<evidence type="ECO:0000259" key="19">
    <source>
        <dbReference type="PROSITE" id="PS51722"/>
    </source>
</evidence>
<reference evidence="20" key="1">
    <citation type="submission" date="2025-08" db="UniProtKB">
        <authorList>
            <consortium name="Ensembl"/>
        </authorList>
    </citation>
    <scope>IDENTIFICATION</scope>
</reference>
<keyword evidence="13" id="KW-0539">Nucleus</keyword>
<dbReference type="GO" id="GO:0005737">
    <property type="term" value="C:cytoplasm"/>
    <property type="evidence" value="ECO:0007669"/>
    <property type="project" value="UniProtKB-SubCell"/>
</dbReference>
<evidence type="ECO:0000256" key="12">
    <source>
        <dbReference type="ARBA" id="ARBA00023134"/>
    </source>
</evidence>
<dbReference type="PROSITE" id="PS51722">
    <property type="entry name" value="G_TR_2"/>
    <property type="match status" value="1"/>
</dbReference>
<dbReference type="OMA" id="CFAIKGQ"/>
<name>A0A668T6E5_OREAU</name>
<keyword evidence="12" id="KW-0342">GTP-binding</keyword>
<dbReference type="GO" id="GO:0005525">
    <property type="term" value="F:GTP binding"/>
    <property type="evidence" value="ECO:0007669"/>
    <property type="project" value="UniProtKB-KW"/>
</dbReference>
<accession>A0A668T6E5</accession>
<gene>
    <name evidence="20" type="primary">EEFSEC</name>
</gene>
<dbReference type="InterPro" id="IPR005225">
    <property type="entry name" value="Small_GTP-bd"/>
</dbReference>
<evidence type="ECO:0000256" key="10">
    <source>
        <dbReference type="ARBA" id="ARBA00022801"/>
    </source>
</evidence>
<proteinExistence type="predicted"/>
<dbReference type="Pfam" id="PF21208">
    <property type="entry name" value="euk_SelB_III"/>
    <property type="match status" value="1"/>
</dbReference>
<dbReference type="PANTHER" id="PTHR43721">
    <property type="entry name" value="ELONGATION FACTOR TU-RELATED"/>
    <property type="match status" value="1"/>
</dbReference>
<evidence type="ECO:0000256" key="14">
    <source>
        <dbReference type="ARBA" id="ARBA00049117"/>
    </source>
</evidence>
<dbReference type="FunFam" id="2.40.30.10:FF:000052">
    <property type="entry name" value="Selenocysteine-specific elongation factor EF-Sec"/>
    <property type="match status" value="1"/>
</dbReference>
<evidence type="ECO:0000256" key="17">
    <source>
        <dbReference type="ARBA" id="ARBA00082387"/>
    </source>
</evidence>